<dbReference type="SUPFAM" id="SSF46785">
    <property type="entry name" value="Winged helix' DNA-binding domain"/>
    <property type="match status" value="1"/>
</dbReference>
<dbReference type="Gene3D" id="1.10.10.10">
    <property type="entry name" value="Winged helix-like DNA-binding domain superfamily/Winged helix DNA-binding domain"/>
    <property type="match status" value="1"/>
</dbReference>
<evidence type="ECO:0000313" key="3">
    <source>
        <dbReference type="Proteomes" id="UP000199025"/>
    </source>
</evidence>
<dbReference type="PRINTS" id="PR00598">
    <property type="entry name" value="HTHMARR"/>
</dbReference>
<name>A0A1I3QE37_9PSEU</name>
<accession>A0A1I3QE37</accession>
<organism evidence="2 3">
    <name type="scientific">Amycolatopsis sacchari</name>
    <dbReference type="NCBI Taxonomy" id="115433"/>
    <lineage>
        <taxon>Bacteria</taxon>
        <taxon>Bacillati</taxon>
        <taxon>Actinomycetota</taxon>
        <taxon>Actinomycetes</taxon>
        <taxon>Pseudonocardiales</taxon>
        <taxon>Pseudonocardiaceae</taxon>
        <taxon>Amycolatopsis</taxon>
    </lineage>
</organism>
<dbReference type="AlphaFoldDB" id="A0A1I3QE37"/>
<reference evidence="2 3" key="1">
    <citation type="submission" date="2016-10" db="EMBL/GenBank/DDBJ databases">
        <authorList>
            <person name="de Groot N.N."/>
        </authorList>
    </citation>
    <scope>NUCLEOTIDE SEQUENCE [LARGE SCALE GENOMIC DNA]</scope>
    <source>
        <strain evidence="2 3">DSM 44468</strain>
    </source>
</reference>
<evidence type="ECO:0000313" key="2">
    <source>
        <dbReference type="EMBL" id="SFJ31386.1"/>
    </source>
</evidence>
<evidence type="ECO:0000259" key="1">
    <source>
        <dbReference type="PROSITE" id="PS50995"/>
    </source>
</evidence>
<dbReference type="InterPro" id="IPR039422">
    <property type="entry name" value="MarR/SlyA-like"/>
</dbReference>
<dbReference type="RefSeq" id="WP_245782978.1">
    <property type="nucleotide sequence ID" value="NZ_CBDQZW010000047.1"/>
</dbReference>
<sequence length="144" mass="15384">MTDEQDDVVDMLVQTAFATMAVLNRVAAEHDLSLTQLRVLGILRDRRLRMSVLADYLGLDKSTMTGLVQRAAKRGLLARAPSPGDGRAVEVFLTPDGAALAQSGRDQVARALAPLTAALPPADRRRLQGLLARMLDAGGILEPG</sequence>
<dbReference type="GO" id="GO:0006950">
    <property type="term" value="P:response to stress"/>
    <property type="evidence" value="ECO:0007669"/>
    <property type="project" value="TreeGrafter"/>
</dbReference>
<dbReference type="SMART" id="SM00347">
    <property type="entry name" value="HTH_MARR"/>
    <property type="match status" value="1"/>
</dbReference>
<dbReference type="GO" id="GO:0003700">
    <property type="term" value="F:DNA-binding transcription factor activity"/>
    <property type="evidence" value="ECO:0007669"/>
    <property type="project" value="InterPro"/>
</dbReference>
<dbReference type="EMBL" id="FORP01000004">
    <property type="protein sequence ID" value="SFJ31386.1"/>
    <property type="molecule type" value="Genomic_DNA"/>
</dbReference>
<dbReference type="Pfam" id="PF12802">
    <property type="entry name" value="MarR_2"/>
    <property type="match status" value="1"/>
</dbReference>
<dbReference type="InterPro" id="IPR000835">
    <property type="entry name" value="HTH_MarR-typ"/>
</dbReference>
<dbReference type="InterPro" id="IPR036390">
    <property type="entry name" value="WH_DNA-bd_sf"/>
</dbReference>
<dbReference type="PANTHER" id="PTHR33164:SF43">
    <property type="entry name" value="HTH-TYPE TRANSCRIPTIONAL REPRESSOR YETL"/>
    <property type="match status" value="1"/>
</dbReference>
<feature type="domain" description="HTH marR-type" evidence="1">
    <location>
        <begin position="5"/>
        <end position="136"/>
    </location>
</feature>
<dbReference type="GO" id="GO:0003677">
    <property type="term" value="F:DNA binding"/>
    <property type="evidence" value="ECO:0007669"/>
    <property type="project" value="UniProtKB-KW"/>
</dbReference>
<gene>
    <name evidence="2" type="ORF">SAMN05421835_104266</name>
</gene>
<dbReference type="Proteomes" id="UP000199025">
    <property type="component" value="Unassembled WGS sequence"/>
</dbReference>
<dbReference type="PANTHER" id="PTHR33164">
    <property type="entry name" value="TRANSCRIPTIONAL REGULATOR, MARR FAMILY"/>
    <property type="match status" value="1"/>
</dbReference>
<dbReference type="PROSITE" id="PS50995">
    <property type="entry name" value="HTH_MARR_2"/>
    <property type="match status" value="1"/>
</dbReference>
<proteinExistence type="predicted"/>
<dbReference type="InterPro" id="IPR036388">
    <property type="entry name" value="WH-like_DNA-bd_sf"/>
</dbReference>
<keyword evidence="2" id="KW-0238">DNA-binding</keyword>
<protein>
    <submittedName>
        <fullName evidence="2">DNA-binding transcriptional regulator, MarR family</fullName>
    </submittedName>
</protein>
<keyword evidence="3" id="KW-1185">Reference proteome</keyword>